<evidence type="ECO:0000256" key="4">
    <source>
        <dbReference type="RuleBase" id="RU003345"/>
    </source>
</evidence>
<accession>A0ABS1SGB3</accession>
<dbReference type="PROSITE" id="PS00687">
    <property type="entry name" value="ALDEHYDE_DEHYDR_GLU"/>
    <property type="match status" value="1"/>
</dbReference>
<feature type="compositionally biased region" description="Basic and acidic residues" evidence="5">
    <location>
        <begin position="494"/>
        <end position="504"/>
    </location>
</feature>
<evidence type="ECO:0000256" key="3">
    <source>
        <dbReference type="PROSITE-ProRule" id="PRU10007"/>
    </source>
</evidence>
<feature type="region of interest" description="Disordered" evidence="5">
    <location>
        <begin position="1"/>
        <end position="23"/>
    </location>
</feature>
<feature type="domain" description="Aldehyde dehydrogenase" evidence="6">
    <location>
        <begin position="23"/>
        <end position="478"/>
    </location>
</feature>
<dbReference type="Gene3D" id="3.40.605.10">
    <property type="entry name" value="Aldehyde Dehydrogenase, Chain A, domain 1"/>
    <property type="match status" value="1"/>
</dbReference>
<evidence type="ECO:0000313" key="7">
    <source>
        <dbReference type="EMBL" id="MBL3678916.1"/>
    </source>
</evidence>
<feature type="active site" evidence="3">
    <location>
        <position position="249"/>
    </location>
</feature>
<evidence type="ECO:0000256" key="1">
    <source>
        <dbReference type="ARBA" id="ARBA00009986"/>
    </source>
</evidence>
<dbReference type="InterPro" id="IPR016163">
    <property type="entry name" value="Ald_DH_C"/>
</dbReference>
<dbReference type="InterPro" id="IPR015590">
    <property type="entry name" value="Aldehyde_DH_dom"/>
</dbReference>
<dbReference type="Proteomes" id="UP001645859">
    <property type="component" value="Unassembled WGS sequence"/>
</dbReference>
<dbReference type="RefSeq" id="WP_202344189.1">
    <property type="nucleotide sequence ID" value="NZ_BAAAPI010000013.1"/>
</dbReference>
<comment type="caution">
    <text evidence="7">The sequence shown here is derived from an EMBL/GenBank/DDBJ whole genome shotgun (WGS) entry which is preliminary data.</text>
</comment>
<sequence length="504" mass="53597">MHNAHTRFGTVIDGEPRAGDRSEALIDPATGAEWGRVEWSTAHVAEAIASAQRCVNDGGWAGWSRTERADLFDEIARGIAPRADELAVLESRANGKPIAATRAEVLAASRWWQYYAALLRGLREEHFQNSPTKRTRIDHEPVGVVGLITPFNGAFSLATWKLAPALAAGNAVVLKPPVNSPGSSVILATILRDAGLPADAVHVLQGGADVGSALVSDPAVGMVSFTGSTAAAKHVASVVSGRLGRFVAEAGGKSAHLVFADADIEEAVTAVVQGVFSGSGQTCVAGSRVLVQRSIAAPFRAALVARVRRLRVGDPRDSMSHLGPIATAQQLERIEAMVDAAIAEGAEVLCGGGRPSTLPAELRGGFWFEPTVLGSSHGTESVWHEEVFGPVLTLREFGDEDEAITLANDSRYGLAAGFWTSDVRRVERVSRRLHAGTVWVNCYRGMDWETPFGGYRESGLGRENGVEGLREFQQVKSVVVESGHATDPFGIGEQEQRTSEENAS</sequence>
<protein>
    <submittedName>
        <fullName evidence="7">Aldehyde dehydrogenase family protein</fullName>
    </submittedName>
</protein>
<dbReference type="InterPro" id="IPR016161">
    <property type="entry name" value="Ald_DH/histidinol_DH"/>
</dbReference>
<dbReference type="Pfam" id="PF00171">
    <property type="entry name" value="Aldedh"/>
    <property type="match status" value="1"/>
</dbReference>
<evidence type="ECO:0000256" key="5">
    <source>
        <dbReference type="SAM" id="MobiDB-lite"/>
    </source>
</evidence>
<dbReference type="EMBL" id="QYAC01000003">
    <property type="protein sequence ID" value="MBL3678916.1"/>
    <property type="molecule type" value="Genomic_DNA"/>
</dbReference>
<evidence type="ECO:0000256" key="2">
    <source>
        <dbReference type="ARBA" id="ARBA00023002"/>
    </source>
</evidence>
<feature type="region of interest" description="Disordered" evidence="5">
    <location>
        <begin position="484"/>
        <end position="504"/>
    </location>
</feature>
<keyword evidence="8" id="KW-1185">Reference proteome</keyword>
<dbReference type="InterPro" id="IPR016162">
    <property type="entry name" value="Ald_DH_N"/>
</dbReference>
<comment type="similarity">
    <text evidence="1 4">Belongs to the aldehyde dehydrogenase family.</text>
</comment>
<proteinExistence type="inferred from homology"/>
<name>A0ABS1SGB3_9MICO</name>
<evidence type="ECO:0000313" key="8">
    <source>
        <dbReference type="Proteomes" id="UP001645859"/>
    </source>
</evidence>
<keyword evidence="2 4" id="KW-0560">Oxidoreductase</keyword>
<reference evidence="7 8" key="1">
    <citation type="submission" date="2018-09" db="EMBL/GenBank/DDBJ databases">
        <title>Comparative genomics of Leucobacter spp.</title>
        <authorList>
            <person name="Reis A.C."/>
            <person name="Kolvenbach B.A."/>
            <person name="Corvini P.F.X."/>
            <person name="Nunes O.C."/>
        </authorList>
    </citation>
    <scope>NUCLEOTIDE SEQUENCE [LARGE SCALE GENOMIC DNA]</scope>
    <source>
        <strain evidence="7 8">TAN 31504</strain>
    </source>
</reference>
<gene>
    <name evidence="7" type="ORF">D3230_06350</name>
</gene>
<evidence type="ECO:0000259" key="6">
    <source>
        <dbReference type="Pfam" id="PF00171"/>
    </source>
</evidence>
<feature type="compositionally biased region" description="Basic and acidic residues" evidence="5">
    <location>
        <begin position="14"/>
        <end position="23"/>
    </location>
</feature>
<dbReference type="PANTHER" id="PTHR42804:SF1">
    <property type="entry name" value="ALDEHYDE DEHYDROGENASE-RELATED"/>
    <property type="match status" value="1"/>
</dbReference>
<dbReference type="SUPFAM" id="SSF53720">
    <property type="entry name" value="ALDH-like"/>
    <property type="match status" value="1"/>
</dbReference>
<dbReference type="PANTHER" id="PTHR42804">
    <property type="entry name" value="ALDEHYDE DEHYDROGENASE"/>
    <property type="match status" value="1"/>
</dbReference>
<dbReference type="InterPro" id="IPR029510">
    <property type="entry name" value="Ald_DH_CS_GLU"/>
</dbReference>
<dbReference type="Gene3D" id="3.40.309.10">
    <property type="entry name" value="Aldehyde Dehydrogenase, Chain A, domain 2"/>
    <property type="match status" value="1"/>
</dbReference>
<organism evidence="7 8">
    <name type="scientific">Leucobacter chromiireducens subsp. solipictus</name>
    <dbReference type="NCBI Taxonomy" id="398235"/>
    <lineage>
        <taxon>Bacteria</taxon>
        <taxon>Bacillati</taxon>
        <taxon>Actinomycetota</taxon>
        <taxon>Actinomycetes</taxon>
        <taxon>Micrococcales</taxon>
        <taxon>Microbacteriaceae</taxon>
        <taxon>Leucobacter</taxon>
    </lineage>
</organism>